<evidence type="ECO:0000313" key="1">
    <source>
        <dbReference type="EMBL" id="MPM82936.1"/>
    </source>
</evidence>
<protein>
    <recommendedName>
        <fullName evidence="2">PKD domain-containing protein</fullName>
    </recommendedName>
</protein>
<proteinExistence type="predicted"/>
<dbReference type="Gene3D" id="3.80.10.10">
    <property type="entry name" value="Ribonuclease Inhibitor"/>
    <property type="match status" value="1"/>
</dbReference>
<accession>A0A645D0I9</accession>
<evidence type="ECO:0008006" key="2">
    <source>
        <dbReference type="Google" id="ProtNLM"/>
    </source>
</evidence>
<reference evidence="1" key="1">
    <citation type="submission" date="2019-08" db="EMBL/GenBank/DDBJ databases">
        <authorList>
            <person name="Kucharzyk K."/>
            <person name="Murdoch R.W."/>
            <person name="Higgins S."/>
            <person name="Loffler F."/>
        </authorList>
    </citation>
    <scope>NUCLEOTIDE SEQUENCE</scope>
</reference>
<dbReference type="InterPro" id="IPR032675">
    <property type="entry name" value="LRR_dom_sf"/>
</dbReference>
<comment type="caution">
    <text evidence="1">The sequence shown here is derived from an EMBL/GenBank/DDBJ whole genome shotgun (WGS) entry which is preliminary data.</text>
</comment>
<dbReference type="SUPFAM" id="SSF52058">
    <property type="entry name" value="L domain-like"/>
    <property type="match status" value="1"/>
</dbReference>
<name>A0A645D0I9_9ZZZZ</name>
<sequence length="392" mass="42364">MRIANKISKVELAGLLAVIFLVSSTLGYISSDLYKNKSNSGPDTELVSSASEANITFITMGSSFSPIITVKGNPEILWVFGDGSTSDSSSPIVNFGSEGKRKNILVVTPWSAVTKINLGYDGSDGGVTPGPDTIEKLKQQNVIAVTGLENVAPYLQVWASSQNSVTELDFSNFTELHTIECFYCTSLAAIKLNNVPSLTRLCVEHCNISYLDLSEAPSLADIRGSSQRSSTYTVNWGATGENIWHICVRDNPDMNMTFQSNQFPLLRDLYIWNNSQSGTLHLTSTNLKNVLAPNNHYNAANFSECFPAGRKGTVNLCNNNLTGIDVSSDPGLLYLNLSSNSLNRTAVDSILKILDSYNTEDGSIDLTGNAVPSAAGIKYANNLTSRGWSVKI</sequence>
<gene>
    <name evidence="1" type="ORF">SDC9_129998</name>
</gene>
<dbReference type="AlphaFoldDB" id="A0A645D0I9"/>
<dbReference type="EMBL" id="VSSQ01031868">
    <property type="protein sequence ID" value="MPM82936.1"/>
    <property type="molecule type" value="Genomic_DNA"/>
</dbReference>
<organism evidence="1">
    <name type="scientific">bioreactor metagenome</name>
    <dbReference type="NCBI Taxonomy" id="1076179"/>
    <lineage>
        <taxon>unclassified sequences</taxon>
        <taxon>metagenomes</taxon>
        <taxon>ecological metagenomes</taxon>
    </lineage>
</organism>